<gene>
    <name evidence="2" type="ordered locus">HBHAL_2990</name>
</gene>
<dbReference type="eggNOG" id="COG0599">
    <property type="taxonomic scope" value="Bacteria"/>
</dbReference>
<feature type="domain" description="Carboxymuconolactone decarboxylase-like" evidence="1">
    <location>
        <begin position="28"/>
        <end position="101"/>
    </location>
</feature>
<dbReference type="EMBL" id="HE717023">
    <property type="protein sequence ID" value="CCG45337.1"/>
    <property type="molecule type" value="Genomic_DNA"/>
</dbReference>
<dbReference type="GO" id="GO:0051920">
    <property type="term" value="F:peroxiredoxin activity"/>
    <property type="evidence" value="ECO:0007669"/>
    <property type="project" value="InterPro"/>
</dbReference>
<evidence type="ECO:0000313" key="3">
    <source>
        <dbReference type="Proteomes" id="UP000007397"/>
    </source>
</evidence>
<keyword evidence="3" id="KW-1185">Reference proteome</keyword>
<dbReference type="Pfam" id="PF02627">
    <property type="entry name" value="CMD"/>
    <property type="match status" value="1"/>
</dbReference>
<sequence length="116" mass="13006">MERKAHTILEEYRNGIEQLSEHLPKTIQEYNRFTGEAFNDGEVTKANKHLMALAISLKEGDEPSITYHMDQCVAMDCSDQEIYESMGVAAAYGGGEAMSQSVTKGFEILKQLRNQS</sequence>
<dbReference type="RefSeq" id="WP_014643229.1">
    <property type="nucleotide sequence ID" value="NC_017668.1"/>
</dbReference>
<protein>
    <submittedName>
        <fullName evidence="2">Carboxymuconolactone decarboxylase</fullName>
    </submittedName>
</protein>
<name>I0JMG7_HALH3</name>
<dbReference type="SUPFAM" id="SSF69118">
    <property type="entry name" value="AhpD-like"/>
    <property type="match status" value="1"/>
</dbReference>
<dbReference type="Proteomes" id="UP000007397">
    <property type="component" value="Chromosome"/>
</dbReference>
<evidence type="ECO:0000259" key="1">
    <source>
        <dbReference type="Pfam" id="PF02627"/>
    </source>
</evidence>
<dbReference type="KEGG" id="hhd:HBHAL_2990"/>
<dbReference type="Gene3D" id="1.20.1290.10">
    <property type="entry name" value="AhpD-like"/>
    <property type="match status" value="1"/>
</dbReference>
<proteinExistence type="predicted"/>
<dbReference type="HOGENOM" id="CLU_137228_1_1_9"/>
<dbReference type="AlphaFoldDB" id="I0JMG7"/>
<dbReference type="PANTHER" id="PTHR33930:SF2">
    <property type="entry name" value="BLR3452 PROTEIN"/>
    <property type="match status" value="1"/>
</dbReference>
<reference evidence="2 3" key="1">
    <citation type="journal article" date="2013" name="Environ. Microbiol.">
        <title>Chloride and organic osmolytes: a hybrid strategy to cope with elevated salinities by the moderately halophilic, chloride-dependent bacterium Halobacillus halophilus.</title>
        <authorList>
            <person name="Saum S.H."/>
            <person name="Pfeiffer F."/>
            <person name="Palm P."/>
            <person name="Rampp M."/>
            <person name="Schuster S.C."/>
            <person name="Muller V."/>
            <person name="Oesterhelt D."/>
        </authorList>
    </citation>
    <scope>NUCLEOTIDE SEQUENCE [LARGE SCALE GENOMIC DNA]</scope>
    <source>
        <strain evidence="3">ATCC 35676 / DSM 2266 / JCM 20832 / KCTC 3685 / LMG 17431 / NBRC 102448 / NCIMB 2269</strain>
    </source>
</reference>
<accession>I0JMG7</accession>
<dbReference type="InterPro" id="IPR003779">
    <property type="entry name" value="CMD-like"/>
</dbReference>
<evidence type="ECO:0000313" key="2">
    <source>
        <dbReference type="EMBL" id="CCG45337.1"/>
    </source>
</evidence>
<dbReference type="InterPro" id="IPR029032">
    <property type="entry name" value="AhpD-like"/>
</dbReference>
<dbReference type="STRING" id="866895.HBHAL_2990"/>
<organism evidence="2 3">
    <name type="scientific">Halobacillus halophilus (strain ATCC 35676 / DSM 2266 / JCM 20832 / KCTC 3685 / LMG 17431 / NBRC 102448 / NCIMB 2269)</name>
    <name type="common">Sporosarcina halophila</name>
    <dbReference type="NCBI Taxonomy" id="866895"/>
    <lineage>
        <taxon>Bacteria</taxon>
        <taxon>Bacillati</taxon>
        <taxon>Bacillota</taxon>
        <taxon>Bacilli</taxon>
        <taxon>Bacillales</taxon>
        <taxon>Bacillaceae</taxon>
        <taxon>Halobacillus</taxon>
    </lineage>
</organism>
<dbReference type="PANTHER" id="PTHR33930">
    <property type="entry name" value="ALKYL HYDROPEROXIDE REDUCTASE AHPD"/>
    <property type="match status" value="1"/>
</dbReference>
<dbReference type="PATRIC" id="fig|866895.3.peg.2006"/>